<feature type="transmembrane region" description="Helical" evidence="7">
    <location>
        <begin position="241"/>
        <end position="270"/>
    </location>
</feature>
<evidence type="ECO:0000256" key="1">
    <source>
        <dbReference type="ARBA" id="ARBA00004651"/>
    </source>
</evidence>
<dbReference type="Pfam" id="PF03706">
    <property type="entry name" value="LPG_synthase_TM"/>
    <property type="match status" value="1"/>
</dbReference>
<sequence>MKHFIQSIFQFIKKYQRLIQLVFLASVGLFVVNQLTAILHGMTWQELKLLLFGQSKKTLLAMIGVGLLAVLPLLTYDWVTIQLLEDEGEIDLSFKERTLTAWMINTLNNFIGFGGVIGATLRGKFYGKNHDVKRVVAIVSKVALFMLTGLSFLSFLTWLDLVFWHSTHVFSHYRWWLLAGALYLPGLLIFIYLRRQTLFKEFRFYHVFELVLGSTGQWTFALAYFFFIGKLLQLNISFLHLYPLFVVATLIGMLTMVPGGMGTFDVLMIMGLSSLGVSREQAVVWLLFYRLFYFVLPFLTGLLTYLYQTGSRINQFFDDMPKMLTSKFAHAVMVVLLYISGIIMVLIGTIPNVSQINRFMTYLFSFSFNFLDQTLNMLVGFILIGLARGGANKVKAAYWPTVIILMFSVINTLTRTMSFKLVFFYLFVLVCLFLSRHQFYRQQLVYSWEALVTDGILYGLLLILYSVIGYFNRVTTPFKDELAHYIYFPSEEVWFQGLQGILLAFFTLLILYHYLGGEQLKPGEAFDADKWHLFQQKWSRTLYMHTPFIQNKRLFYFEKDQQTEVLIVFELKANRVFVLGNPMGNQMHVDQALMRFLEEVDRLGYEAVFYNVSSPIALTLHDHGYEFIKIGEEGVIDLATYEDSVAGNNCSDDLTFNLLSEDEIRDVAYHLHHMVRDWEKQHQQSFYSSAHLKMDALIESGVGVAMRQDEIVGFVTLKQLSYRRMSYELLFIKNNAPEETSHFLVNALIYEIKERGFHYFSLGFTPLANVGKSDYSFAAEKTVNLLYRYSSPQSGFQPIRRFKTQYVTDWHPAYLSYKKRRSLMMIAWQLHRLITGHNIFSKNPVEVLMEEEKQR</sequence>
<feature type="transmembrane region" description="Helical" evidence="7">
    <location>
        <begin position="493"/>
        <end position="515"/>
    </location>
</feature>
<evidence type="ECO:0000259" key="8">
    <source>
        <dbReference type="Pfam" id="PF09924"/>
    </source>
</evidence>
<dbReference type="RefSeq" id="WP_272163067.1">
    <property type="nucleotide sequence ID" value="NZ_CP116507.1"/>
</dbReference>
<feature type="transmembrane region" description="Helical" evidence="7">
    <location>
        <begin position="175"/>
        <end position="193"/>
    </location>
</feature>
<evidence type="ECO:0000256" key="4">
    <source>
        <dbReference type="ARBA" id="ARBA00022692"/>
    </source>
</evidence>
<feature type="transmembrane region" description="Helical" evidence="7">
    <location>
        <begin position="451"/>
        <end position="472"/>
    </location>
</feature>
<dbReference type="GO" id="GO:0046677">
    <property type="term" value="P:response to antibiotic"/>
    <property type="evidence" value="ECO:0007669"/>
    <property type="project" value="UniProtKB-KW"/>
</dbReference>
<dbReference type="Proteomes" id="UP001179600">
    <property type="component" value="Chromosome"/>
</dbReference>
<feature type="transmembrane region" description="Helical" evidence="7">
    <location>
        <begin position="328"/>
        <end position="350"/>
    </location>
</feature>
<dbReference type="AlphaFoldDB" id="A0AAE9XHF3"/>
<evidence type="ECO:0000256" key="2">
    <source>
        <dbReference type="ARBA" id="ARBA00022475"/>
    </source>
</evidence>
<dbReference type="GO" id="GO:0050071">
    <property type="term" value="F:phosphatidylglycerol lysyltransferase activity"/>
    <property type="evidence" value="ECO:0007669"/>
    <property type="project" value="UniProtKB-EC"/>
</dbReference>
<organism evidence="9 10">
    <name type="scientific">Vagococcus lutrae</name>
    <dbReference type="NCBI Taxonomy" id="81947"/>
    <lineage>
        <taxon>Bacteria</taxon>
        <taxon>Bacillati</taxon>
        <taxon>Bacillota</taxon>
        <taxon>Bacilli</taxon>
        <taxon>Lactobacillales</taxon>
        <taxon>Enterococcaceae</taxon>
        <taxon>Vagococcus</taxon>
    </lineage>
</organism>
<dbReference type="NCBIfam" id="NF033480">
    <property type="entry name" value="bifunc_MprF"/>
    <property type="match status" value="1"/>
</dbReference>
<dbReference type="GO" id="GO:0006629">
    <property type="term" value="P:lipid metabolic process"/>
    <property type="evidence" value="ECO:0007669"/>
    <property type="project" value="UniProtKB-KW"/>
</dbReference>
<evidence type="ECO:0000256" key="3">
    <source>
        <dbReference type="ARBA" id="ARBA00022679"/>
    </source>
</evidence>
<dbReference type="PANTHER" id="PTHR34697">
    <property type="entry name" value="PHOSPHATIDYLGLYCEROL LYSYLTRANSFERASE"/>
    <property type="match status" value="1"/>
</dbReference>
<evidence type="ECO:0000313" key="10">
    <source>
        <dbReference type="Proteomes" id="UP001179600"/>
    </source>
</evidence>
<dbReference type="InterPro" id="IPR024320">
    <property type="entry name" value="LPG_synthase_C"/>
</dbReference>
<keyword evidence="2" id="KW-1003">Cell membrane</keyword>
<comment type="function">
    <text evidence="7">Catalyzes the transfer of a lysyl group from L-lysyl-tRNA(Lys) to membrane-bound phosphatidylglycerol (PG), which produces lysylphosphatidylglycerol (LPG), a major component of the bacterial membrane with a positive net charge. LPG synthesis contributes to bacterial virulence as it is involved in the resistance mechanism against cationic antimicrobial peptides (CAMP) produces by the host's immune system (defensins, cathelicidins) and by the competing microorganisms.</text>
</comment>
<evidence type="ECO:0000313" key="9">
    <source>
        <dbReference type="EMBL" id="WCG22005.1"/>
    </source>
</evidence>
<feature type="transmembrane region" description="Helical" evidence="7">
    <location>
        <begin position="142"/>
        <end position="163"/>
    </location>
</feature>
<dbReference type="GO" id="GO:0005886">
    <property type="term" value="C:plasma membrane"/>
    <property type="evidence" value="ECO:0007669"/>
    <property type="project" value="UniProtKB-SubCell"/>
</dbReference>
<feature type="transmembrane region" description="Helical" evidence="7">
    <location>
        <begin position="362"/>
        <end position="384"/>
    </location>
</feature>
<feature type="transmembrane region" description="Helical" evidence="7">
    <location>
        <begin position="99"/>
        <end position="121"/>
    </location>
</feature>
<comment type="catalytic activity">
    <reaction evidence="7">
        <text>L-lysyl-tRNA(Lys) + a 1,2-diacyl-sn-glycero-3-phospho-(1'-sn-glycerol) = a 1,2-diacyl-sn-glycero-3-phospho-1'-(3'-O-L-lysyl)-sn-glycerol + tRNA(Lys)</text>
        <dbReference type="Rhea" id="RHEA:10668"/>
        <dbReference type="Rhea" id="RHEA-COMP:9696"/>
        <dbReference type="Rhea" id="RHEA-COMP:9697"/>
        <dbReference type="ChEBI" id="CHEBI:64716"/>
        <dbReference type="ChEBI" id="CHEBI:75792"/>
        <dbReference type="ChEBI" id="CHEBI:78442"/>
        <dbReference type="ChEBI" id="CHEBI:78529"/>
        <dbReference type="EC" id="2.3.2.3"/>
    </reaction>
</comment>
<feature type="transmembrane region" description="Helical" evidence="7">
    <location>
        <begin position="18"/>
        <end position="39"/>
    </location>
</feature>
<evidence type="ECO:0000256" key="5">
    <source>
        <dbReference type="ARBA" id="ARBA00022989"/>
    </source>
</evidence>
<gene>
    <name evidence="7 9" type="primary">mprF</name>
    <name evidence="9" type="ORF">PML95_06270</name>
</gene>
<dbReference type="EMBL" id="CP116507">
    <property type="protein sequence ID" value="WCG22005.1"/>
    <property type="molecule type" value="Genomic_DNA"/>
</dbReference>
<comment type="similarity">
    <text evidence="7">Belongs to the LPG synthase family.</text>
</comment>
<feature type="transmembrane region" description="Helical" evidence="7">
    <location>
        <begin position="282"/>
        <end position="308"/>
    </location>
</feature>
<feature type="transmembrane region" description="Helical" evidence="7">
    <location>
        <begin position="396"/>
        <end position="414"/>
    </location>
</feature>
<proteinExistence type="inferred from homology"/>
<reference evidence="9" key="1">
    <citation type="submission" date="2023-01" db="EMBL/GenBank/DDBJ databases">
        <title>Oxazolidinone resistance genes in florfenicol resistant enterococci from beef cattle and veal calves at slaughter.</title>
        <authorList>
            <person name="Biggel M."/>
        </authorList>
    </citation>
    <scope>NUCLEOTIDE SEQUENCE</scope>
    <source>
        <strain evidence="9">K204-1</strain>
    </source>
</reference>
<keyword evidence="7" id="KW-0443">Lipid metabolism</keyword>
<evidence type="ECO:0000256" key="7">
    <source>
        <dbReference type="RuleBase" id="RU363042"/>
    </source>
</evidence>
<dbReference type="PANTHER" id="PTHR34697:SF2">
    <property type="entry name" value="PHOSPHATIDYLGLYCEROL LYSYLTRANSFERASE"/>
    <property type="match status" value="1"/>
</dbReference>
<dbReference type="InterPro" id="IPR051211">
    <property type="entry name" value="PG_lysyltransferase"/>
</dbReference>
<feature type="transmembrane region" description="Helical" evidence="7">
    <location>
        <begin position="421"/>
        <end position="439"/>
    </location>
</feature>
<keyword evidence="7" id="KW-0046">Antibiotic resistance</keyword>
<evidence type="ECO:0000256" key="6">
    <source>
        <dbReference type="ARBA" id="ARBA00023136"/>
    </source>
</evidence>
<dbReference type="Pfam" id="PF09924">
    <property type="entry name" value="LPG_synthase_C"/>
    <property type="match status" value="1"/>
</dbReference>
<name>A0AAE9XHF3_9ENTE</name>
<keyword evidence="6 7" id="KW-0472">Membrane</keyword>
<comment type="subcellular location">
    <subcellularLocation>
        <location evidence="1 7">Cell membrane</location>
        <topology evidence="1 7">Multi-pass membrane protein</topology>
    </subcellularLocation>
</comment>
<keyword evidence="3 7" id="KW-0808">Transferase</keyword>
<feature type="transmembrane region" description="Helical" evidence="7">
    <location>
        <begin position="205"/>
        <end position="229"/>
    </location>
</feature>
<dbReference type="EC" id="2.3.2.3" evidence="7"/>
<dbReference type="InterPro" id="IPR022791">
    <property type="entry name" value="L-PG_synthase/AglD"/>
</dbReference>
<feature type="domain" description="Phosphatidylglycerol lysyltransferase C-terminal" evidence="8">
    <location>
        <begin position="561"/>
        <end position="816"/>
    </location>
</feature>
<keyword evidence="5 7" id="KW-1133">Transmembrane helix</keyword>
<accession>A0AAE9XHF3</accession>
<protein>
    <recommendedName>
        <fullName evidence="7">Phosphatidylglycerol lysyltransferase</fullName>
        <ecNumber evidence="7">2.3.2.3</ecNumber>
    </recommendedName>
    <alternativeName>
        <fullName evidence="7">Lysylphosphatidylglycerol synthase</fullName>
    </alternativeName>
</protein>
<keyword evidence="4 7" id="KW-0812">Transmembrane</keyword>
<dbReference type="GO" id="GO:0055091">
    <property type="term" value="P:phospholipid homeostasis"/>
    <property type="evidence" value="ECO:0007669"/>
    <property type="project" value="TreeGrafter"/>
</dbReference>